<dbReference type="InterPro" id="IPR018192">
    <property type="entry name" value="Ribosomal_uS5_N_CS"/>
</dbReference>
<dbReference type="Pfam" id="PF00333">
    <property type="entry name" value="Ribosomal_S5"/>
    <property type="match status" value="1"/>
</dbReference>
<dbReference type="Gene3D" id="3.30.230.10">
    <property type="match status" value="1"/>
</dbReference>
<sequence>MASAHSSALNSLSSLSFRSSRFSLLPTTNKLTFPLLTKTTTLSFTTKATPFDDNSFVSEEILPVNPPEVPEGFIAPPSIFEGPDEEKDEITAAYEDIYGTAYSGVSVLGNDVYAMDSKTRKASGLRTRRKTEKLRDGFQERVVQVNRVSKVVKGGKRMSFRAIVVVGDRKGQVGIGVGKAKEVVSAIQKAAINGRRNLIKVPLTKNFTFPHRSDGEYGAAKVMLRPAFSGSGVIAGGSVRIVLEMAGVENALGKQLGSDNPLNNARATVAAMQKMKQYTQVSEERGIPIEELWK</sequence>
<protein>
    <recommendedName>
        <fullName evidence="6">Small ribosomal subunit protein uS5c</fullName>
    </recommendedName>
    <alternativeName>
        <fullName evidence="7">30S ribosomal protein S5, chloroplastic</fullName>
    </alternativeName>
</protein>
<evidence type="ECO:0000313" key="11">
    <source>
        <dbReference type="EMBL" id="CAI8618231.1"/>
    </source>
</evidence>
<dbReference type="EMBL" id="OX451741">
    <property type="protein sequence ID" value="CAI8618231.1"/>
    <property type="molecule type" value="Genomic_DNA"/>
</dbReference>
<dbReference type="InterPro" id="IPR013810">
    <property type="entry name" value="Ribosomal_uS5_N"/>
</dbReference>
<evidence type="ECO:0000256" key="7">
    <source>
        <dbReference type="ARBA" id="ARBA00035347"/>
    </source>
</evidence>
<dbReference type="FunFam" id="3.30.160.20:FF:000001">
    <property type="entry name" value="30S ribosomal protein S5"/>
    <property type="match status" value="1"/>
</dbReference>
<dbReference type="GO" id="GO:0019843">
    <property type="term" value="F:rRNA binding"/>
    <property type="evidence" value="ECO:0007669"/>
    <property type="project" value="UniProtKB-KW"/>
</dbReference>
<dbReference type="GO" id="GO:0003729">
    <property type="term" value="F:mRNA binding"/>
    <property type="evidence" value="ECO:0007669"/>
    <property type="project" value="EnsemblPlants"/>
</dbReference>
<evidence type="ECO:0000256" key="9">
    <source>
        <dbReference type="RuleBase" id="RU003823"/>
    </source>
</evidence>
<keyword evidence="2" id="KW-0699">rRNA-binding</keyword>
<dbReference type="NCBIfam" id="TIGR01021">
    <property type="entry name" value="rpsE_bact"/>
    <property type="match status" value="1"/>
</dbReference>
<dbReference type="GO" id="GO:0003735">
    <property type="term" value="F:structural constituent of ribosome"/>
    <property type="evidence" value="ECO:0007669"/>
    <property type="project" value="UniProtKB-UniRule"/>
</dbReference>
<dbReference type="Pfam" id="PF03719">
    <property type="entry name" value="Ribosomal_S5_C"/>
    <property type="match status" value="1"/>
</dbReference>
<keyword evidence="5 8" id="KW-0687">Ribonucleoprotein</keyword>
<dbReference type="InterPro" id="IPR000851">
    <property type="entry name" value="Ribosomal_uS5"/>
</dbReference>
<keyword evidence="12" id="KW-1185">Reference proteome</keyword>
<dbReference type="Gene3D" id="3.30.160.20">
    <property type="match status" value="1"/>
</dbReference>
<gene>
    <name evidence="11" type="ORF">VFH_VI113400</name>
</gene>
<dbReference type="InterPro" id="IPR014721">
    <property type="entry name" value="Ribsml_uS5_D2-typ_fold_subgr"/>
</dbReference>
<evidence type="ECO:0000256" key="1">
    <source>
        <dbReference type="ARBA" id="ARBA00008945"/>
    </source>
</evidence>
<reference evidence="11 12" key="1">
    <citation type="submission" date="2023-01" db="EMBL/GenBank/DDBJ databases">
        <authorList>
            <person name="Kreplak J."/>
        </authorList>
    </citation>
    <scope>NUCLEOTIDE SEQUENCE [LARGE SCALE GENOMIC DNA]</scope>
</reference>
<dbReference type="AlphaFoldDB" id="A0AAV1B769"/>
<keyword evidence="4 8" id="KW-0689">Ribosomal protein</keyword>
<dbReference type="Proteomes" id="UP001157006">
    <property type="component" value="Chromosome 6"/>
</dbReference>
<dbReference type="SUPFAM" id="SSF54768">
    <property type="entry name" value="dsRNA-binding domain-like"/>
    <property type="match status" value="1"/>
</dbReference>
<proteinExistence type="inferred from homology"/>
<accession>A0AAV1B769</accession>
<dbReference type="GO" id="GO:0032544">
    <property type="term" value="P:plastid translation"/>
    <property type="evidence" value="ECO:0007669"/>
    <property type="project" value="EnsemblPlants"/>
</dbReference>
<dbReference type="InterPro" id="IPR005324">
    <property type="entry name" value="Ribosomal_uS5_C"/>
</dbReference>
<dbReference type="GO" id="GO:1901259">
    <property type="term" value="P:chloroplast rRNA processing"/>
    <property type="evidence" value="ECO:0007669"/>
    <property type="project" value="EnsemblPlants"/>
</dbReference>
<dbReference type="FunFam" id="3.30.230.10:FF:000002">
    <property type="entry name" value="30S ribosomal protein S5"/>
    <property type="match status" value="1"/>
</dbReference>
<comment type="similarity">
    <text evidence="1 9">Belongs to the universal ribosomal protein uS5 family.</text>
</comment>
<evidence type="ECO:0000256" key="6">
    <source>
        <dbReference type="ARBA" id="ARBA00035156"/>
    </source>
</evidence>
<dbReference type="GO" id="GO:0009955">
    <property type="term" value="P:adaxial/abaxial pattern specification"/>
    <property type="evidence" value="ECO:0007669"/>
    <property type="project" value="EnsemblPlants"/>
</dbReference>
<evidence type="ECO:0000313" key="12">
    <source>
        <dbReference type="Proteomes" id="UP001157006"/>
    </source>
</evidence>
<evidence type="ECO:0000256" key="3">
    <source>
        <dbReference type="ARBA" id="ARBA00022884"/>
    </source>
</evidence>
<dbReference type="InterPro" id="IPR005712">
    <property type="entry name" value="Ribosomal_uS5_bac-type"/>
</dbReference>
<evidence type="ECO:0000256" key="2">
    <source>
        <dbReference type="ARBA" id="ARBA00022730"/>
    </source>
</evidence>
<evidence type="ECO:0000256" key="4">
    <source>
        <dbReference type="ARBA" id="ARBA00022980"/>
    </source>
</evidence>
<dbReference type="GO" id="GO:0009409">
    <property type="term" value="P:response to cold"/>
    <property type="evidence" value="ECO:0007669"/>
    <property type="project" value="EnsemblPlants"/>
</dbReference>
<dbReference type="SUPFAM" id="SSF54211">
    <property type="entry name" value="Ribosomal protein S5 domain 2-like"/>
    <property type="match status" value="1"/>
</dbReference>
<keyword evidence="3" id="KW-0694">RNA-binding</keyword>
<name>A0AAV1B769_VICFA</name>
<dbReference type="PROSITE" id="PS50881">
    <property type="entry name" value="S5_DSRBD"/>
    <property type="match status" value="1"/>
</dbReference>
<dbReference type="PROSITE" id="PS00585">
    <property type="entry name" value="RIBOSOMAL_S5"/>
    <property type="match status" value="1"/>
</dbReference>
<dbReference type="InterPro" id="IPR020568">
    <property type="entry name" value="Ribosomal_Su5_D2-typ_SF"/>
</dbReference>
<dbReference type="HAMAP" id="MF_01307_B">
    <property type="entry name" value="Ribosomal_uS5_B"/>
    <property type="match status" value="1"/>
</dbReference>
<dbReference type="GO" id="GO:0009507">
    <property type="term" value="C:chloroplast"/>
    <property type="evidence" value="ECO:0007669"/>
    <property type="project" value="EnsemblPlants"/>
</dbReference>
<dbReference type="GO" id="GO:0005763">
    <property type="term" value="C:mitochondrial small ribosomal subunit"/>
    <property type="evidence" value="ECO:0007669"/>
    <property type="project" value="TreeGrafter"/>
</dbReference>
<evidence type="ECO:0000256" key="5">
    <source>
        <dbReference type="ARBA" id="ARBA00023274"/>
    </source>
</evidence>
<evidence type="ECO:0000256" key="8">
    <source>
        <dbReference type="PROSITE-ProRule" id="PRU00268"/>
    </source>
</evidence>
<dbReference type="PANTHER" id="PTHR13718">
    <property type="entry name" value="RIBOSOMAL S SUBUNIT"/>
    <property type="match status" value="1"/>
</dbReference>
<dbReference type="PANTHER" id="PTHR13718:SF61">
    <property type="entry name" value="SMALL RIBOSOMAL SUBUNIT PROTEIN US5M"/>
    <property type="match status" value="1"/>
</dbReference>
<feature type="domain" description="S5 DRBM" evidence="10">
    <location>
        <begin position="138"/>
        <end position="201"/>
    </location>
</feature>
<evidence type="ECO:0000259" key="10">
    <source>
        <dbReference type="PROSITE" id="PS50881"/>
    </source>
</evidence>
<organism evidence="11 12">
    <name type="scientific">Vicia faba</name>
    <name type="common">Broad bean</name>
    <name type="synonym">Faba vulgaris</name>
    <dbReference type="NCBI Taxonomy" id="3906"/>
    <lineage>
        <taxon>Eukaryota</taxon>
        <taxon>Viridiplantae</taxon>
        <taxon>Streptophyta</taxon>
        <taxon>Embryophyta</taxon>
        <taxon>Tracheophyta</taxon>
        <taxon>Spermatophyta</taxon>
        <taxon>Magnoliopsida</taxon>
        <taxon>eudicotyledons</taxon>
        <taxon>Gunneridae</taxon>
        <taxon>Pentapetalae</taxon>
        <taxon>rosids</taxon>
        <taxon>fabids</taxon>
        <taxon>Fabales</taxon>
        <taxon>Fabaceae</taxon>
        <taxon>Papilionoideae</taxon>
        <taxon>50 kb inversion clade</taxon>
        <taxon>NPAAA clade</taxon>
        <taxon>Hologalegina</taxon>
        <taxon>IRL clade</taxon>
        <taxon>Fabeae</taxon>
        <taxon>Vicia</taxon>
    </lineage>
</organism>